<protein>
    <submittedName>
        <fullName evidence="1">Uncharacterized protein</fullName>
    </submittedName>
</protein>
<dbReference type="AlphaFoldDB" id="A0A1I6VRN0"/>
<evidence type="ECO:0000313" key="2">
    <source>
        <dbReference type="Proteomes" id="UP000183209"/>
    </source>
</evidence>
<evidence type="ECO:0000313" key="1">
    <source>
        <dbReference type="EMBL" id="SFT16382.1"/>
    </source>
</evidence>
<accession>A0A1I6VRN0</accession>
<proteinExistence type="predicted"/>
<sequence length="46" mass="5497">MRTNIVKSYFVNNSLKFIYDSSLYITPYIINFTNITELKLFEISEI</sequence>
<name>A0A1I6VRN0_9FLAO</name>
<organism evidence="1 2">
    <name type="scientific">Zhouia amylolytica</name>
    <dbReference type="NCBI Taxonomy" id="376730"/>
    <lineage>
        <taxon>Bacteria</taxon>
        <taxon>Pseudomonadati</taxon>
        <taxon>Bacteroidota</taxon>
        <taxon>Flavobacteriia</taxon>
        <taxon>Flavobacteriales</taxon>
        <taxon>Flavobacteriaceae</taxon>
        <taxon>Zhouia</taxon>
    </lineage>
</organism>
<reference evidence="1 2" key="1">
    <citation type="submission" date="2016-10" db="EMBL/GenBank/DDBJ databases">
        <authorList>
            <person name="de Groot N.N."/>
        </authorList>
    </citation>
    <scope>NUCLEOTIDE SEQUENCE [LARGE SCALE GENOMIC DNA]</scope>
    <source>
        <strain evidence="1 2">CGMCC 1.6114</strain>
    </source>
</reference>
<dbReference type="Proteomes" id="UP000183209">
    <property type="component" value="Unassembled WGS sequence"/>
</dbReference>
<dbReference type="EMBL" id="FPAG01000012">
    <property type="protein sequence ID" value="SFT16382.1"/>
    <property type="molecule type" value="Genomic_DNA"/>
</dbReference>
<gene>
    <name evidence="1" type="ORF">SAMN04487906_3309</name>
</gene>